<evidence type="ECO:0000313" key="1">
    <source>
        <dbReference type="EMBL" id="MBK3428004.1"/>
    </source>
</evidence>
<dbReference type="PROSITE" id="PS51186">
    <property type="entry name" value="GNAT"/>
    <property type="match status" value="1"/>
</dbReference>
<dbReference type="AlphaFoldDB" id="A0A7Y9ZYX5"/>
<organism evidence="1 2">
    <name type="scientific">Corynebacterium tuberculostearicum</name>
    <dbReference type="NCBI Taxonomy" id="38304"/>
    <lineage>
        <taxon>Bacteria</taxon>
        <taxon>Bacillati</taxon>
        <taxon>Actinomycetota</taxon>
        <taxon>Actinomycetes</taxon>
        <taxon>Mycobacteriales</taxon>
        <taxon>Corynebacteriaceae</taxon>
        <taxon>Corynebacterium</taxon>
    </lineage>
</organism>
<dbReference type="GeneID" id="78320850"/>
<dbReference type="SUPFAM" id="SSF55729">
    <property type="entry name" value="Acyl-CoA N-acyltransferases (Nat)"/>
    <property type="match status" value="1"/>
</dbReference>
<keyword evidence="2" id="KW-1185">Reference proteome</keyword>
<dbReference type="Proteomes" id="UP000603369">
    <property type="component" value="Unassembled WGS sequence"/>
</dbReference>
<dbReference type="RefSeq" id="WP_179386989.1">
    <property type="nucleotide sequence ID" value="NZ_CP068156.1"/>
</dbReference>
<evidence type="ECO:0000313" key="2">
    <source>
        <dbReference type="Proteomes" id="UP000603369"/>
    </source>
</evidence>
<dbReference type="EMBL" id="JAEHFL010000007">
    <property type="protein sequence ID" value="MBK3428004.1"/>
    <property type="molecule type" value="Genomic_DNA"/>
</dbReference>
<sequence>MTDIQIRDLDPRDEPKAISFAIEGMHLHWFVKSRRFERAYGRYFWDLERAKATDILAAYDGDRFLGVLLASMKGKPALPYPWWRKAFVHAVEIFNNLRPGGHRDDYDAANQDMLLKYLGKHPIDGEIGFLVADPNSGVSGVGTALLEAFEARHEGKNVYLFTDDGCTYQFYDSRGFTQVGERTIAVNEDRDLECMLYVRRLGTPQS</sequence>
<proteinExistence type="predicted"/>
<reference evidence="1 2" key="1">
    <citation type="submission" date="2020-12" db="EMBL/GenBank/DDBJ databases">
        <title>Draft genome sequence of the commensal strain Corynebacterium tuberculostearicum MFP09/CIP 102622 isolated from human skin.</title>
        <authorList>
            <person name="Boukerb A.M."/>
            <person name="Janvier X."/>
            <person name="Feuilloley M.G.J."/>
            <person name="Groboillot A."/>
        </authorList>
    </citation>
    <scope>NUCLEOTIDE SEQUENCE [LARGE SCALE GENOMIC DNA]</scope>
    <source>
        <strain evidence="1 2">CIP 102622</strain>
    </source>
</reference>
<name>A0A7Y9ZYX5_9CORY</name>
<gene>
    <name evidence="1" type="ORF">JDP02_05675</name>
</gene>
<dbReference type="InterPro" id="IPR016181">
    <property type="entry name" value="Acyl_CoA_acyltransferase"/>
</dbReference>
<accession>A0A7Y9ZYX5</accession>
<comment type="caution">
    <text evidence="1">The sequence shown here is derived from an EMBL/GenBank/DDBJ whole genome shotgun (WGS) entry which is preliminary data.</text>
</comment>
<protein>
    <submittedName>
        <fullName evidence="1">GNAT family N-acetyltransferase</fullName>
    </submittedName>
</protein>
<dbReference type="InterPro" id="IPR000182">
    <property type="entry name" value="GNAT_dom"/>
</dbReference>
<dbReference type="GO" id="GO:0016747">
    <property type="term" value="F:acyltransferase activity, transferring groups other than amino-acyl groups"/>
    <property type="evidence" value="ECO:0007669"/>
    <property type="project" value="InterPro"/>
</dbReference>
<dbReference type="Gene3D" id="3.40.630.30">
    <property type="match status" value="1"/>
</dbReference>
<keyword evidence="1" id="KW-0808">Transferase</keyword>